<dbReference type="PANTHER" id="PTHR12592:SF0">
    <property type="entry name" value="ATP-DEPENDENT (S)-NAD(P)H-HYDRATE DEHYDRATASE"/>
    <property type="match status" value="1"/>
</dbReference>
<dbReference type="GO" id="GO:0046496">
    <property type="term" value="P:nicotinamide nucleotide metabolic process"/>
    <property type="evidence" value="ECO:0007669"/>
    <property type="project" value="UniProtKB-UniRule"/>
</dbReference>
<dbReference type="InterPro" id="IPR029056">
    <property type="entry name" value="Ribokinase-like"/>
</dbReference>
<name>A0A6P3VL04_CLUHA</name>
<accession>A0A6P3VL04</accession>
<dbReference type="OrthoDB" id="8110916at2759"/>
<dbReference type="Pfam" id="PF13837">
    <property type="entry name" value="Myb_DNA-bind_4"/>
    <property type="match status" value="1"/>
</dbReference>
<dbReference type="Proteomes" id="UP000515152">
    <property type="component" value="Chromosome 2"/>
</dbReference>
<evidence type="ECO:0000259" key="12">
    <source>
        <dbReference type="PROSITE" id="PS51383"/>
    </source>
</evidence>
<keyword evidence="4" id="KW-0521">NADP</keyword>
<comment type="catalytic activity">
    <reaction evidence="8 10">
        <text>(6S)-NADHX + ATP = ADP + phosphate + NADH + H(+)</text>
        <dbReference type="Rhea" id="RHEA:19017"/>
        <dbReference type="ChEBI" id="CHEBI:15378"/>
        <dbReference type="ChEBI" id="CHEBI:30616"/>
        <dbReference type="ChEBI" id="CHEBI:43474"/>
        <dbReference type="ChEBI" id="CHEBI:57945"/>
        <dbReference type="ChEBI" id="CHEBI:64074"/>
        <dbReference type="ChEBI" id="CHEBI:456216"/>
        <dbReference type="EC" id="4.2.1.93"/>
    </reaction>
</comment>
<dbReference type="CTD" id="55739"/>
<dbReference type="GO" id="GO:0047453">
    <property type="term" value="F:ATP-dependent NAD(P)H-hydrate dehydratase activity"/>
    <property type="evidence" value="ECO:0007669"/>
    <property type="project" value="UniProtKB-UniRule"/>
</dbReference>
<feature type="compositionally biased region" description="Acidic residues" evidence="11">
    <location>
        <begin position="122"/>
        <end position="131"/>
    </location>
</feature>
<evidence type="ECO:0000256" key="6">
    <source>
        <dbReference type="ARBA" id="ARBA00023239"/>
    </source>
</evidence>
<evidence type="ECO:0000313" key="14">
    <source>
        <dbReference type="RefSeq" id="XP_012675066.1"/>
    </source>
</evidence>
<evidence type="ECO:0000256" key="10">
    <source>
        <dbReference type="HAMAP-Rule" id="MF_03157"/>
    </source>
</evidence>
<keyword evidence="13" id="KW-1185">Reference proteome</keyword>
<feature type="region of interest" description="Disordered" evidence="11">
    <location>
        <begin position="275"/>
        <end position="322"/>
    </location>
</feature>
<dbReference type="Gene3D" id="1.10.10.60">
    <property type="entry name" value="Homeodomain-like"/>
    <property type="match status" value="1"/>
</dbReference>
<dbReference type="SUPFAM" id="SSF53613">
    <property type="entry name" value="Ribokinase-like"/>
    <property type="match status" value="1"/>
</dbReference>
<feature type="region of interest" description="Disordered" evidence="11">
    <location>
        <begin position="122"/>
        <end position="142"/>
    </location>
</feature>
<comment type="catalytic activity">
    <reaction evidence="7 10">
        <text>(6S)-NADPHX + ATP = ADP + phosphate + NADPH + H(+)</text>
        <dbReference type="Rhea" id="RHEA:32231"/>
        <dbReference type="ChEBI" id="CHEBI:15378"/>
        <dbReference type="ChEBI" id="CHEBI:30616"/>
        <dbReference type="ChEBI" id="CHEBI:43474"/>
        <dbReference type="ChEBI" id="CHEBI:57783"/>
        <dbReference type="ChEBI" id="CHEBI:64076"/>
        <dbReference type="ChEBI" id="CHEBI:456216"/>
        <dbReference type="EC" id="4.2.1.93"/>
    </reaction>
</comment>
<comment type="cofactor">
    <cofactor evidence="10">
        <name>Mg(2+)</name>
        <dbReference type="ChEBI" id="CHEBI:18420"/>
    </cofactor>
</comment>
<dbReference type="FunFam" id="1.10.10.60:FF:000032">
    <property type="entry name" value="Zinc finger and SCAN domain-containing 20"/>
    <property type="match status" value="1"/>
</dbReference>
<comment type="function">
    <text evidence="9 10">Catalyzes the dehydration of the S-form of NAD(P)HX at the expense of ATP, which is converted to ADP. Together with NAD(P)HX epimerase, which catalyzes the epimerization of the S- and R-forms, the enzyme allows the repair of both epimers of NAD(P)HX, a damaged form of NAD(P)H that is a result of enzymatic or heat-dependent hydration.</text>
</comment>
<feature type="binding site" evidence="10">
    <location>
        <begin position="541"/>
        <end position="545"/>
    </location>
    <ligand>
        <name>ATP</name>
        <dbReference type="ChEBI" id="CHEBI:30616"/>
    </ligand>
</feature>
<dbReference type="GO" id="GO:0110051">
    <property type="term" value="P:metabolite repair"/>
    <property type="evidence" value="ECO:0007669"/>
    <property type="project" value="TreeGrafter"/>
</dbReference>
<feature type="binding site" evidence="10">
    <location>
        <begin position="560"/>
        <end position="569"/>
    </location>
    <ligand>
        <name>ATP</name>
        <dbReference type="ChEBI" id="CHEBI:30616"/>
    </ligand>
</feature>
<comment type="similarity">
    <text evidence="10">Belongs to the NnrD/CARKD family.</text>
</comment>
<evidence type="ECO:0000256" key="5">
    <source>
        <dbReference type="ARBA" id="ARBA00023027"/>
    </source>
</evidence>
<keyword evidence="5 10" id="KW-0520">NAD</keyword>
<dbReference type="Pfam" id="PF01256">
    <property type="entry name" value="Carb_kinase"/>
    <property type="match status" value="1"/>
</dbReference>
<gene>
    <name evidence="14" type="primary">naxd</name>
</gene>
<dbReference type="AlphaFoldDB" id="A0A6P3VL04"/>
<dbReference type="InterPro" id="IPR000631">
    <property type="entry name" value="CARKD"/>
</dbReference>
<dbReference type="HAMAP" id="MF_01965">
    <property type="entry name" value="NADHX_dehydratase"/>
    <property type="match status" value="1"/>
</dbReference>
<feature type="binding site" evidence="10">
    <location>
        <position position="570"/>
    </location>
    <ligand>
        <name>(6S)-NADPHX</name>
        <dbReference type="ChEBI" id="CHEBI:64076"/>
    </ligand>
</feature>
<evidence type="ECO:0000256" key="11">
    <source>
        <dbReference type="SAM" id="MobiDB-lite"/>
    </source>
</evidence>
<keyword evidence="3 10" id="KW-0067">ATP-binding</keyword>
<evidence type="ECO:0000256" key="2">
    <source>
        <dbReference type="ARBA" id="ARBA00022741"/>
    </source>
</evidence>
<keyword evidence="1 10" id="KW-0597">Phosphoprotein</keyword>
<evidence type="ECO:0000256" key="7">
    <source>
        <dbReference type="ARBA" id="ARBA00047472"/>
    </source>
</evidence>
<organism evidence="13 14">
    <name type="scientific">Clupea harengus</name>
    <name type="common">Atlantic herring</name>
    <dbReference type="NCBI Taxonomy" id="7950"/>
    <lineage>
        <taxon>Eukaryota</taxon>
        <taxon>Metazoa</taxon>
        <taxon>Chordata</taxon>
        <taxon>Craniata</taxon>
        <taxon>Vertebrata</taxon>
        <taxon>Euteleostomi</taxon>
        <taxon>Actinopterygii</taxon>
        <taxon>Neopterygii</taxon>
        <taxon>Teleostei</taxon>
        <taxon>Clupei</taxon>
        <taxon>Clupeiformes</taxon>
        <taxon>Clupeoidei</taxon>
        <taxon>Clupeidae</taxon>
        <taxon>Clupea</taxon>
    </lineage>
</organism>
<dbReference type="PROSITE" id="PS51383">
    <property type="entry name" value="YJEF_C_3"/>
    <property type="match status" value="1"/>
</dbReference>
<dbReference type="PANTHER" id="PTHR12592">
    <property type="entry name" value="ATP-DEPENDENT (S)-NAD(P)H-HYDRATE DEHYDRATASE FAMILY MEMBER"/>
    <property type="match status" value="1"/>
</dbReference>
<evidence type="ECO:0000256" key="9">
    <source>
        <dbReference type="ARBA" id="ARBA00057267"/>
    </source>
</evidence>
<feature type="binding site" evidence="10">
    <location>
        <position position="448"/>
    </location>
    <ligand>
        <name>(6S)-NADPHX</name>
        <dbReference type="ChEBI" id="CHEBI:64076"/>
    </ligand>
</feature>
<feature type="domain" description="YjeF C-terminal" evidence="12">
    <location>
        <begin position="348"/>
        <end position="641"/>
    </location>
</feature>
<protein>
    <recommendedName>
        <fullName evidence="10">ATP-dependent (S)-NAD(P)H-hydrate dehydratase</fullName>
        <ecNumber evidence="10">4.2.1.93</ecNumber>
    </recommendedName>
    <alternativeName>
        <fullName evidence="10">ATP-dependent NAD(P)HX dehydratase</fullName>
    </alternativeName>
</protein>
<dbReference type="Gene3D" id="3.40.1190.20">
    <property type="match status" value="1"/>
</dbReference>
<evidence type="ECO:0000256" key="8">
    <source>
        <dbReference type="ARBA" id="ARBA00048847"/>
    </source>
</evidence>
<dbReference type="NCBIfam" id="TIGR00196">
    <property type="entry name" value="yjeF_cterm"/>
    <property type="match status" value="1"/>
</dbReference>
<sequence>MLVNPTRGFLWSDAETRALLTIWGEQDVQTALDGNFRNSHVYRDVASRLGDMGYDRTPDQCRIRVKSLKRQYYQAKDAFTKNNGQYRKLCKFFEEMERILSNRPTVDPQEMIDSVAVGDEMMDGTEEEGEGTEQSSDSYMPSATDYAEHPVKIEYPSYTIPVTVGSVPVKPINAQTRTTPSTSSCRPSRRGRKRVASLPLDKLLERFLEQSADAEENFYKMEEQRLHQDERRREAEHARELHMLHVLGQIFGGIADSSGGSRGGTAAAAANVSATPMQSAPSPTPMSVHVAPASSSWSRIRSQHSRQQRQHGTVSPLRHHLPDHGLETVPVIERSFSLGSSAHSMENTLQLVKNIIPPLTSKKHKGQDGRIGIIGGCQEYTGAPYFAAIAALKVGADLSHVFCTKDAATVIKSYSPELIVHPVLDSPNAVEEIEKWLPRLHALVVGPGLGREDLLLKTAKDVIEKSKARDIPIIIDADGLWLVAKQPSVIQGYKKGILTPNFMEFSRLYEALHQEPLDSTDHHRNAQQLSIAMGNLTVVLKGEEDLITDGNMVLTCTQEGSGRRCGGQGDLLSGSLGAFAHWAFSASDATKKCSSVNPSLVAAFGAASLTRQCNRQAFHKHGRSTTTTDMIQEISTAFKKLFES</sequence>
<proteinExistence type="inferred from homology"/>
<evidence type="ECO:0000256" key="1">
    <source>
        <dbReference type="ARBA" id="ARBA00022553"/>
    </source>
</evidence>
<dbReference type="KEGG" id="char:105893227"/>
<reference evidence="14" key="1">
    <citation type="submission" date="2025-08" db="UniProtKB">
        <authorList>
            <consortium name="RefSeq"/>
        </authorList>
    </citation>
    <scope>IDENTIFICATION</scope>
</reference>
<dbReference type="InterPro" id="IPR044822">
    <property type="entry name" value="Myb_DNA-bind_4"/>
</dbReference>
<evidence type="ECO:0000256" key="4">
    <source>
        <dbReference type="ARBA" id="ARBA00022857"/>
    </source>
</evidence>
<feature type="region of interest" description="Disordered" evidence="11">
    <location>
        <begin position="172"/>
        <end position="196"/>
    </location>
</feature>
<dbReference type="GeneID" id="105893227"/>
<dbReference type="EC" id="4.2.1.93" evidence="10"/>
<feature type="compositionally biased region" description="Low complexity" evidence="11">
    <location>
        <begin position="176"/>
        <end position="186"/>
    </location>
</feature>
<dbReference type="GO" id="GO:0005524">
    <property type="term" value="F:ATP binding"/>
    <property type="evidence" value="ECO:0007669"/>
    <property type="project" value="UniProtKB-KW"/>
</dbReference>
<keyword evidence="6 10" id="KW-0456">Lyase</keyword>
<dbReference type="CDD" id="cd01171">
    <property type="entry name" value="YXKO-related"/>
    <property type="match status" value="1"/>
</dbReference>
<dbReference type="FunFam" id="3.40.1190.20:FF:000013">
    <property type="entry name" value="ATP-dependent (S)-NAD(P)H-hydrate dehydratase"/>
    <property type="match status" value="1"/>
</dbReference>
<keyword evidence="2 10" id="KW-0547">Nucleotide-binding</keyword>
<feature type="binding site" evidence="10">
    <location>
        <begin position="501"/>
        <end position="507"/>
    </location>
    <ligand>
        <name>(6S)-NADPHX</name>
        <dbReference type="ChEBI" id="CHEBI:64076"/>
    </ligand>
</feature>
<evidence type="ECO:0000256" key="3">
    <source>
        <dbReference type="ARBA" id="ARBA00022840"/>
    </source>
</evidence>
<evidence type="ECO:0000313" key="13">
    <source>
        <dbReference type="Proteomes" id="UP000515152"/>
    </source>
</evidence>
<dbReference type="RefSeq" id="XP_012675066.1">
    <property type="nucleotide sequence ID" value="XM_012819612.3"/>
</dbReference>